<keyword evidence="3" id="KW-0804">Transcription</keyword>
<evidence type="ECO:0000259" key="4">
    <source>
        <dbReference type="PROSITE" id="PS50949"/>
    </source>
</evidence>
<proteinExistence type="predicted"/>
<dbReference type="PANTHER" id="PTHR43537">
    <property type="entry name" value="TRANSCRIPTIONAL REGULATOR, GNTR FAMILY"/>
    <property type="match status" value="1"/>
</dbReference>
<dbReference type="CDD" id="cd07377">
    <property type="entry name" value="WHTH_GntR"/>
    <property type="match status" value="1"/>
</dbReference>
<evidence type="ECO:0000256" key="3">
    <source>
        <dbReference type="ARBA" id="ARBA00023163"/>
    </source>
</evidence>
<dbReference type="RefSeq" id="WP_009452880.1">
    <property type="nucleotide sequence ID" value="NZ_AMSI01000031.1"/>
</dbReference>
<sequence length="222" mass="24515">MASQASEIARRLEDEIVRGERSPGARLDERSLAEHFGVSRTPVREALQWLAAHGLVSQRGRQGARVAELSVPDLLDAFFVIAEMESMAARQAARRILPEQREQLVESHERCAVLVAANDAEGFYVENLRFHALVLEASHNRILKDQMGTVRALTAPYRRYVTHQPGRMKASIVEHGNVVQAILAGDGDVAAEVMRDHVNLLGEGLSDLLHLMASQKGPMLAE</sequence>
<dbReference type="InterPro" id="IPR008920">
    <property type="entry name" value="TF_FadR/GntR_C"/>
</dbReference>
<dbReference type="STRING" id="721133.SAMN05216176_12410"/>
<dbReference type="PRINTS" id="PR00035">
    <property type="entry name" value="HTHGNTR"/>
</dbReference>
<organism evidence="5 6">
    <name type="scientific">Nitratireductor indicus C115</name>
    <dbReference type="NCBI Taxonomy" id="1231190"/>
    <lineage>
        <taxon>Bacteria</taxon>
        <taxon>Pseudomonadati</taxon>
        <taxon>Pseudomonadota</taxon>
        <taxon>Alphaproteobacteria</taxon>
        <taxon>Hyphomicrobiales</taxon>
        <taxon>Phyllobacteriaceae</taxon>
        <taxon>Nitratireductor</taxon>
    </lineage>
</organism>
<keyword evidence="6" id="KW-1185">Reference proteome</keyword>
<dbReference type="eggNOG" id="COG1802">
    <property type="taxonomic scope" value="Bacteria"/>
</dbReference>
<comment type="caution">
    <text evidence="5">The sequence shown here is derived from an EMBL/GenBank/DDBJ whole genome shotgun (WGS) entry which is preliminary data.</text>
</comment>
<reference evidence="5 6" key="1">
    <citation type="journal article" date="2012" name="J. Bacteriol.">
        <title>Genome Sequence of Nitratireductor indicus Type Strain C115.</title>
        <authorList>
            <person name="Lai Q."/>
            <person name="Li G."/>
            <person name="Yu Z."/>
            <person name="Shao Z."/>
        </authorList>
    </citation>
    <scope>NUCLEOTIDE SEQUENCE [LARGE SCALE GENOMIC DNA]</scope>
    <source>
        <strain evidence="5 6">C115</strain>
    </source>
</reference>
<dbReference type="InterPro" id="IPR000524">
    <property type="entry name" value="Tscrpt_reg_HTH_GntR"/>
</dbReference>
<dbReference type="Pfam" id="PF00392">
    <property type="entry name" value="GntR"/>
    <property type="match status" value="1"/>
</dbReference>
<evidence type="ECO:0000313" key="5">
    <source>
        <dbReference type="EMBL" id="EKF39967.1"/>
    </source>
</evidence>
<dbReference type="EMBL" id="AMSI01000031">
    <property type="protein sequence ID" value="EKF39967.1"/>
    <property type="molecule type" value="Genomic_DNA"/>
</dbReference>
<gene>
    <name evidence="5" type="ORF">NA8A_23217</name>
</gene>
<dbReference type="GO" id="GO:0003677">
    <property type="term" value="F:DNA binding"/>
    <property type="evidence" value="ECO:0007669"/>
    <property type="project" value="UniProtKB-KW"/>
</dbReference>
<evidence type="ECO:0000256" key="1">
    <source>
        <dbReference type="ARBA" id="ARBA00023015"/>
    </source>
</evidence>
<evidence type="ECO:0000256" key="2">
    <source>
        <dbReference type="ARBA" id="ARBA00023125"/>
    </source>
</evidence>
<dbReference type="PANTHER" id="PTHR43537:SF49">
    <property type="entry name" value="TRANSCRIPTIONAL REGULATORY PROTEIN"/>
    <property type="match status" value="1"/>
</dbReference>
<dbReference type="PATRIC" id="fig|1231190.3.peg.4783"/>
<dbReference type="InterPro" id="IPR011711">
    <property type="entry name" value="GntR_C"/>
</dbReference>
<dbReference type="SMART" id="SM00895">
    <property type="entry name" value="FCD"/>
    <property type="match status" value="1"/>
</dbReference>
<keyword evidence="1" id="KW-0805">Transcription regulation</keyword>
<dbReference type="SMART" id="SM00345">
    <property type="entry name" value="HTH_GNTR"/>
    <property type="match status" value="1"/>
</dbReference>
<dbReference type="SUPFAM" id="SSF48008">
    <property type="entry name" value="GntR ligand-binding domain-like"/>
    <property type="match status" value="1"/>
</dbReference>
<dbReference type="PROSITE" id="PS50949">
    <property type="entry name" value="HTH_GNTR"/>
    <property type="match status" value="1"/>
</dbReference>
<dbReference type="Gene3D" id="1.10.10.10">
    <property type="entry name" value="Winged helix-like DNA-binding domain superfamily/Winged helix DNA-binding domain"/>
    <property type="match status" value="1"/>
</dbReference>
<protein>
    <submittedName>
        <fullName evidence="5">Transcriptional regulator</fullName>
    </submittedName>
</protein>
<dbReference type="SUPFAM" id="SSF46785">
    <property type="entry name" value="Winged helix' DNA-binding domain"/>
    <property type="match status" value="1"/>
</dbReference>
<dbReference type="InterPro" id="IPR036388">
    <property type="entry name" value="WH-like_DNA-bd_sf"/>
</dbReference>
<accession>K2PG13</accession>
<dbReference type="GO" id="GO:0003700">
    <property type="term" value="F:DNA-binding transcription factor activity"/>
    <property type="evidence" value="ECO:0007669"/>
    <property type="project" value="InterPro"/>
</dbReference>
<name>K2PG13_9HYPH</name>
<feature type="domain" description="HTH gntR-type" evidence="4">
    <location>
        <begin position="2"/>
        <end position="69"/>
    </location>
</feature>
<evidence type="ECO:0000313" key="6">
    <source>
        <dbReference type="Proteomes" id="UP000007374"/>
    </source>
</evidence>
<dbReference type="InterPro" id="IPR036390">
    <property type="entry name" value="WH_DNA-bd_sf"/>
</dbReference>
<dbReference type="Proteomes" id="UP000007374">
    <property type="component" value="Unassembled WGS sequence"/>
</dbReference>
<keyword evidence="2" id="KW-0238">DNA-binding</keyword>
<dbReference type="Gene3D" id="1.20.120.530">
    <property type="entry name" value="GntR ligand-binding domain-like"/>
    <property type="match status" value="1"/>
</dbReference>
<dbReference type="AlphaFoldDB" id="K2PG13"/>
<dbReference type="Pfam" id="PF07729">
    <property type="entry name" value="FCD"/>
    <property type="match status" value="1"/>
</dbReference>